<evidence type="ECO:0000256" key="5">
    <source>
        <dbReference type="ARBA" id="ARBA00023004"/>
    </source>
</evidence>
<dbReference type="GO" id="GO:0017183">
    <property type="term" value="P:protein histidyl modification to diphthamide"/>
    <property type="evidence" value="ECO:0007669"/>
    <property type="project" value="UniProtKB-UniPathway"/>
</dbReference>
<dbReference type="Gene3D" id="3.10.660.10">
    <property type="entry name" value="DPH Zinc finger"/>
    <property type="match status" value="1"/>
</dbReference>
<dbReference type="SUPFAM" id="SSF46565">
    <property type="entry name" value="Chaperone J-domain"/>
    <property type="match status" value="1"/>
</dbReference>
<feature type="domain" description="J" evidence="6">
    <location>
        <begin position="2"/>
        <end position="100"/>
    </location>
</feature>
<dbReference type="InterPro" id="IPR001623">
    <property type="entry name" value="DnaJ_domain"/>
</dbReference>
<dbReference type="InterPro" id="IPR036671">
    <property type="entry name" value="DPH_MB_sf"/>
</dbReference>
<dbReference type="STRING" id="1231657.A0A1Y1YIT9"/>
<evidence type="ECO:0000256" key="2">
    <source>
        <dbReference type="ARBA" id="ARBA00006169"/>
    </source>
</evidence>
<dbReference type="InterPro" id="IPR036869">
    <property type="entry name" value="J_dom_sf"/>
</dbReference>
<dbReference type="OrthoDB" id="445556at2759"/>
<dbReference type="SUPFAM" id="SSF144217">
    <property type="entry name" value="CSL zinc finger"/>
    <property type="match status" value="1"/>
</dbReference>
<organism evidence="8 9">
    <name type="scientific">Clohesyomyces aquaticus</name>
    <dbReference type="NCBI Taxonomy" id="1231657"/>
    <lineage>
        <taxon>Eukaryota</taxon>
        <taxon>Fungi</taxon>
        <taxon>Dikarya</taxon>
        <taxon>Ascomycota</taxon>
        <taxon>Pezizomycotina</taxon>
        <taxon>Dothideomycetes</taxon>
        <taxon>Pleosporomycetidae</taxon>
        <taxon>Pleosporales</taxon>
        <taxon>Lindgomycetaceae</taxon>
        <taxon>Clohesyomyces</taxon>
    </lineage>
</organism>
<feature type="non-terminal residue" evidence="8">
    <location>
        <position position="214"/>
    </location>
</feature>
<evidence type="ECO:0000259" key="6">
    <source>
        <dbReference type="PROSITE" id="PS50076"/>
    </source>
</evidence>
<dbReference type="PROSITE" id="PS50076">
    <property type="entry name" value="DNAJ_2"/>
    <property type="match status" value="1"/>
</dbReference>
<evidence type="ECO:0000313" key="8">
    <source>
        <dbReference type="EMBL" id="ORX97544.1"/>
    </source>
</evidence>
<comment type="function">
    <text evidence="1">Required for the first step of diphthamide biosynthesis, the transfer of 3-amino-3-carboxypropyl from S-adenosyl-L-methionine to a histidine residue. Diphthamide is a post-translational modification of histidine which occurs in elongation factor 2.</text>
</comment>
<evidence type="ECO:0000313" key="9">
    <source>
        <dbReference type="Proteomes" id="UP000193144"/>
    </source>
</evidence>
<dbReference type="InterPro" id="IPR007872">
    <property type="entry name" value="DPH_MB_dom"/>
</dbReference>
<name>A0A1Y1YIT9_9PLEO</name>
<keyword evidence="4" id="KW-0479">Metal-binding</keyword>
<evidence type="ECO:0000256" key="3">
    <source>
        <dbReference type="ARBA" id="ARBA00021797"/>
    </source>
</evidence>
<sequence>KNYYLILDLPPPTSSSSNPPITEVVLRKAYKRALLRAHPDKNTQAQTHAPDTETEIDILRRDHGKVGVQVGKCGCTVDDVKEAYLVLGEAAKKREYDVWLRTHSHALPQTQINSLGLGNGVANEDFILGLEVLDLEDFECTVLESGSRSGSEVTRNEEEGEGEMVYTRPCRCGSGQGFRFLEKELEQAARRGEREILVGCEGCSLWVRVGFDVD</sequence>
<dbReference type="Proteomes" id="UP000193144">
    <property type="component" value="Unassembled WGS sequence"/>
</dbReference>
<feature type="non-terminal residue" evidence="8">
    <location>
        <position position="1"/>
    </location>
</feature>
<dbReference type="PROSITE" id="PS51074">
    <property type="entry name" value="DPH_MB"/>
    <property type="match status" value="1"/>
</dbReference>
<evidence type="ECO:0000256" key="1">
    <source>
        <dbReference type="ARBA" id="ARBA00003474"/>
    </source>
</evidence>
<comment type="caution">
    <text evidence="8">The sequence shown here is derived from an EMBL/GenBank/DDBJ whole genome shotgun (WGS) entry which is preliminary data.</text>
</comment>
<dbReference type="Gene3D" id="1.10.287.110">
    <property type="entry name" value="DnaJ domain"/>
    <property type="match status" value="1"/>
</dbReference>
<evidence type="ECO:0000256" key="4">
    <source>
        <dbReference type="ARBA" id="ARBA00022723"/>
    </source>
</evidence>
<evidence type="ECO:0000259" key="7">
    <source>
        <dbReference type="PROSITE" id="PS51074"/>
    </source>
</evidence>
<reference evidence="8 9" key="1">
    <citation type="submission" date="2016-07" db="EMBL/GenBank/DDBJ databases">
        <title>Pervasive Adenine N6-methylation of Active Genes in Fungi.</title>
        <authorList>
            <consortium name="DOE Joint Genome Institute"/>
            <person name="Mondo S.J."/>
            <person name="Dannebaum R.O."/>
            <person name="Kuo R.C."/>
            <person name="Labutti K."/>
            <person name="Haridas S."/>
            <person name="Kuo A."/>
            <person name="Salamov A."/>
            <person name="Ahrendt S.R."/>
            <person name="Lipzen A."/>
            <person name="Sullivan W."/>
            <person name="Andreopoulos W.B."/>
            <person name="Clum A."/>
            <person name="Lindquist E."/>
            <person name="Daum C."/>
            <person name="Ramamoorthy G.K."/>
            <person name="Gryganskyi A."/>
            <person name="Culley D."/>
            <person name="Magnuson J.K."/>
            <person name="James T.Y."/>
            <person name="O'Malley M.A."/>
            <person name="Stajich J.E."/>
            <person name="Spatafora J.W."/>
            <person name="Visel A."/>
            <person name="Grigoriev I.V."/>
        </authorList>
    </citation>
    <scope>NUCLEOTIDE SEQUENCE [LARGE SCALE GENOMIC DNA]</scope>
    <source>
        <strain evidence="8 9">CBS 115471</strain>
    </source>
</reference>
<feature type="domain" description="DPH-type MB" evidence="7">
    <location>
        <begin position="129"/>
        <end position="212"/>
    </location>
</feature>
<protein>
    <recommendedName>
        <fullName evidence="3">Diphthamide biosynthesis protein 4</fullName>
    </recommendedName>
</protein>
<dbReference type="EMBL" id="MCFA01000232">
    <property type="protein sequence ID" value="ORX97544.1"/>
    <property type="molecule type" value="Genomic_DNA"/>
</dbReference>
<keyword evidence="9" id="KW-1185">Reference proteome</keyword>
<accession>A0A1Y1YIT9</accession>
<proteinExistence type="inferred from homology"/>
<gene>
    <name evidence="8" type="ORF">BCR34DRAFT_460706</name>
</gene>
<dbReference type="Pfam" id="PF05207">
    <property type="entry name" value="Zn_ribbon_CSL"/>
    <property type="match status" value="1"/>
</dbReference>
<dbReference type="AlphaFoldDB" id="A0A1Y1YIT9"/>
<comment type="similarity">
    <text evidence="2">Belongs to the DPH4 family.</text>
</comment>
<dbReference type="UniPathway" id="UPA00559"/>
<keyword evidence="5" id="KW-0408">Iron</keyword>
<dbReference type="GO" id="GO:0046872">
    <property type="term" value="F:metal ion binding"/>
    <property type="evidence" value="ECO:0007669"/>
    <property type="project" value="UniProtKB-KW"/>
</dbReference>